<keyword evidence="4 8" id="KW-1133">Transmembrane helix</keyword>
<protein>
    <recommendedName>
        <fullName evidence="8">Gustatory receptor</fullName>
    </recommendedName>
</protein>
<evidence type="ECO:0000313" key="9">
    <source>
        <dbReference type="Proteomes" id="UP001652620"/>
    </source>
</evidence>
<evidence type="ECO:0000256" key="3">
    <source>
        <dbReference type="ARBA" id="ARBA00022692"/>
    </source>
</evidence>
<dbReference type="PANTHER" id="PTHR21143:SF133">
    <property type="entry name" value="GUSTATORY AND PHEROMONE RECEPTOR 32A-RELATED"/>
    <property type="match status" value="1"/>
</dbReference>
<dbReference type="GO" id="GO:0008049">
    <property type="term" value="P:male courtship behavior"/>
    <property type="evidence" value="ECO:0007669"/>
    <property type="project" value="TreeGrafter"/>
</dbReference>
<dbReference type="InParanoid" id="A0A6J0RMD9"/>
<keyword evidence="5 8" id="KW-0472">Membrane</keyword>
<feature type="transmembrane region" description="Helical" evidence="8">
    <location>
        <begin position="83"/>
        <end position="104"/>
    </location>
</feature>
<sequence length="401" mass="47019">MRPVKFTESALIAVITPYLWTFSLFAVEMPPFLILRRTPSDRLGFCIIFAVYILFQLTASVWVEYFNSAMIGRFVYRNSMDSMTYILSLGINIVQLIVQTVIYTQALTGYQQFRSILDSVNQLESDIRQHCAAVPTLHSMRWRFHLRIDIWLLIVCIFLPPLTYALATTTLTTLSKFIIVFCSVLIQMKGIEYCISVQIIQELLHLVQQQLIHLKRELVRCERMELRCCLFAELQANQKLLARVWDLLNQVERYFCIPLCMLFFYNGFLMTQTIHWGYIKFELDDFKLRLCRIAYIVLLIISLFIPCYRSQCCIDEYNRFGTILHKLKTVGIDEQLNMRVQEYSLQLMHQKMLFTCGGLFDINLKNFGATILTIATYIVILIQFKLQAETGRKSRIEARIE</sequence>
<organism evidence="9 10">
    <name type="scientific">Bactrocera dorsalis</name>
    <name type="common">Oriental fruit fly</name>
    <name type="synonym">Dacus dorsalis</name>
    <dbReference type="NCBI Taxonomy" id="27457"/>
    <lineage>
        <taxon>Eukaryota</taxon>
        <taxon>Metazoa</taxon>
        <taxon>Ecdysozoa</taxon>
        <taxon>Arthropoda</taxon>
        <taxon>Hexapoda</taxon>
        <taxon>Insecta</taxon>
        <taxon>Pterygota</taxon>
        <taxon>Neoptera</taxon>
        <taxon>Endopterygota</taxon>
        <taxon>Diptera</taxon>
        <taxon>Brachycera</taxon>
        <taxon>Muscomorpha</taxon>
        <taxon>Tephritoidea</taxon>
        <taxon>Tephritidae</taxon>
        <taxon>Bactrocera</taxon>
        <taxon>Bactrocera</taxon>
    </lineage>
</organism>
<keyword evidence="2 8" id="KW-1003">Cell membrane</keyword>
<feature type="transmembrane region" description="Helical" evidence="8">
    <location>
        <begin position="148"/>
        <end position="167"/>
    </location>
</feature>
<feature type="transmembrane region" description="Helical" evidence="8">
    <location>
        <begin position="12"/>
        <end position="35"/>
    </location>
</feature>
<comment type="function">
    <text evidence="8">Gustatory receptor which mediates acceptance or avoidance behavior, depending on its substrates.</text>
</comment>
<dbReference type="GO" id="GO:0005886">
    <property type="term" value="C:plasma membrane"/>
    <property type="evidence" value="ECO:0007669"/>
    <property type="project" value="UniProtKB-SubCell"/>
</dbReference>
<comment type="subcellular location">
    <subcellularLocation>
        <location evidence="1 8">Cell membrane</location>
        <topology evidence="1 8">Multi-pass membrane protein</topology>
    </subcellularLocation>
</comment>
<feature type="transmembrane region" description="Helical" evidence="8">
    <location>
        <begin position="367"/>
        <end position="386"/>
    </location>
</feature>
<feature type="transmembrane region" description="Helical" evidence="8">
    <location>
        <begin position="42"/>
        <end position="63"/>
    </location>
</feature>
<evidence type="ECO:0000256" key="1">
    <source>
        <dbReference type="ARBA" id="ARBA00004651"/>
    </source>
</evidence>
<dbReference type="Pfam" id="PF08395">
    <property type="entry name" value="7tm_7"/>
    <property type="match status" value="1"/>
</dbReference>
<feature type="transmembrane region" description="Helical" evidence="8">
    <location>
        <begin position="290"/>
        <end position="311"/>
    </location>
</feature>
<dbReference type="OrthoDB" id="6366728at2759"/>
<accession>A0A6J0RMD9</accession>
<dbReference type="GO" id="GO:0050909">
    <property type="term" value="P:sensory perception of taste"/>
    <property type="evidence" value="ECO:0007669"/>
    <property type="project" value="InterPro"/>
</dbReference>
<dbReference type="FunCoup" id="A0A6J0RMD9">
    <property type="interactions" value="8"/>
</dbReference>
<keyword evidence="3 8" id="KW-0812">Transmembrane</keyword>
<name>A0A6J0RMD9_BACDO</name>
<dbReference type="GO" id="GO:0030425">
    <property type="term" value="C:dendrite"/>
    <property type="evidence" value="ECO:0007669"/>
    <property type="project" value="TreeGrafter"/>
</dbReference>
<dbReference type="GO" id="GO:0007165">
    <property type="term" value="P:signal transduction"/>
    <property type="evidence" value="ECO:0007669"/>
    <property type="project" value="UniProtKB-KW"/>
</dbReference>
<evidence type="ECO:0000256" key="7">
    <source>
        <dbReference type="ARBA" id="ARBA00023224"/>
    </source>
</evidence>
<dbReference type="Proteomes" id="UP001652620">
    <property type="component" value="Unplaced"/>
</dbReference>
<evidence type="ECO:0000256" key="6">
    <source>
        <dbReference type="ARBA" id="ARBA00023170"/>
    </source>
</evidence>
<evidence type="ECO:0000256" key="2">
    <source>
        <dbReference type="ARBA" id="ARBA00022475"/>
    </source>
</evidence>
<reference evidence="10" key="1">
    <citation type="submission" date="2025-08" db="UniProtKB">
        <authorList>
            <consortium name="RefSeq"/>
        </authorList>
    </citation>
    <scope>IDENTIFICATION</scope>
    <source>
        <tissue evidence="10">Adult</tissue>
    </source>
</reference>
<comment type="similarity">
    <text evidence="8">Belongs to the insect chemoreceptor superfamily. Gustatory receptor (GR) family.</text>
</comment>
<evidence type="ECO:0000256" key="8">
    <source>
        <dbReference type="RuleBase" id="RU363108"/>
    </source>
</evidence>
<feature type="transmembrane region" description="Helical" evidence="8">
    <location>
        <begin position="251"/>
        <end position="269"/>
    </location>
</feature>
<keyword evidence="7 8" id="KW-0807">Transducer</keyword>
<dbReference type="GO" id="GO:0030424">
    <property type="term" value="C:axon"/>
    <property type="evidence" value="ECO:0007669"/>
    <property type="project" value="TreeGrafter"/>
</dbReference>
<dbReference type="GO" id="GO:0007635">
    <property type="term" value="P:chemosensory behavior"/>
    <property type="evidence" value="ECO:0007669"/>
    <property type="project" value="TreeGrafter"/>
</dbReference>
<dbReference type="GO" id="GO:0043025">
    <property type="term" value="C:neuronal cell body"/>
    <property type="evidence" value="ECO:0007669"/>
    <property type="project" value="TreeGrafter"/>
</dbReference>
<dbReference type="AlphaFoldDB" id="A0A6J0RMD9"/>
<dbReference type="GeneID" id="109579632"/>
<dbReference type="InterPro" id="IPR013604">
    <property type="entry name" value="7TM_chemorcpt"/>
</dbReference>
<dbReference type="KEGG" id="bdr:109579632"/>
<keyword evidence="9" id="KW-1185">Reference proteome</keyword>
<proteinExistence type="inferred from homology"/>
<evidence type="ECO:0000256" key="5">
    <source>
        <dbReference type="ARBA" id="ARBA00023136"/>
    </source>
</evidence>
<evidence type="ECO:0000313" key="10">
    <source>
        <dbReference type="RefSeq" id="XP_019846334.3"/>
    </source>
</evidence>
<dbReference type="PANTHER" id="PTHR21143">
    <property type="entry name" value="INVERTEBRATE GUSTATORY RECEPTOR"/>
    <property type="match status" value="1"/>
</dbReference>
<evidence type="ECO:0000256" key="4">
    <source>
        <dbReference type="ARBA" id="ARBA00022989"/>
    </source>
</evidence>
<keyword evidence="6 8" id="KW-0675">Receptor</keyword>
<gene>
    <name evidence="10" type="primary">LOC109579632</name>
</gene>
<dbReference type="RefSeq" id="XP_019846334.3">
    <property type="nucleotide sequence ID" value="XM_019990775.3"/>
</dbReference>